<name>A0A498R6L7_9FIRM</name>
<dbReference type="Proteomes" id="UP000277811">
    <property type="component" value="Unassembled WGS sequence"/>
</dbReference>
<proteinExistence type="predicted"/>
<evidence type="ECO:0000259" key="1">
    <source>
        <dbReference type="Pfam" id="PF02579"/>
    </source>
</evidence>
<evidence type="ECO:0000313" key="2">
    <source>
        <dbReference type="EMBL" id="VBB08366.1"/>
    </source>
</evidence>
<dbReference type="SUPFAM" id="SSF53146">
    <property type="entry name" value="Nitrogenase accessory factor-like"/>
    <property type="match status" value="1"/>
</dbReference>
<protein>
    <submittedName>
        <fullName evidence="2">Dinitrogenase iron-molybdenum cofactor biosynthesis</fullName>
    </submittedName>
</protein>
<dbReference type="PANTHER" id="PTHR42983:SF1">
    <property type="entry name" value="IRON-MOLYBDENUM PROTEIN"/>
    <property type="match status" value="1"/>
</dbReference>
<gene>
    <name evidence="2" type="ORF">LUCI_3638</name>
</gene>
<dbReference type="EMBL" id="UPPP01000088">
    <property type="protein sequence ID" value="VBB08366.1"/>
    <property type="molecule type" value="Genomic_DNA"/>
</dbReference>
<dbReference type="InterPro" id="IPR036105">
    <property type="entry name" value="DiNase_FeMo-co_biosyn_sf"/>
</dbReference>
<feature type="domain" description="Dinitrogenase iron-molybdenum cofactor biosynthesis" evidence="1">
    <location>
        <begin position="9"/>
        <end position="97"/>
    </location>
</feature>
<dbReference type="AlphaFoldDB" id="A0A498R6L7"/>
<dbReference type="Gene3D" id="3.30.420.130">
    <property type="entry name" value="Dinitrogenase iron-molybdenum cofactor biosynthesis domain"/>
    <property type="match status" value="1"/>
</dbReference>
<dbReference type="InterPro" id="IPR003731">
    <property type="entry name" value="Di-Nase_FeMo-co_biosynth"/>
</dbReference>
<evidence type="ECO:0000313" key="3">
    <source>
        <dbReference type="Proteomes" id="UP000277811"/>
    </source>
</evidence>
<reference evidence="2 3" key="1">
    <citation type="submission" date="2018-06" db="EMBL/GenBank/DDBJ databases">
        <authorList>
            <person name="Strepis N."/>
        </authorList>
    </citation>
    <scope>NUCLEOTIDE SEQUENCE [LARGE SCALE GENOMIC DNA]</scope>
    <source>
        <strain evidence="2">LUCI</strain>
    </source>
</reference>
<dbReference type="OrthoDB" id="280278at2"/>
<sequence length="119" mass="12509">MKIAIPLAGGKLCAHFGHYQQFAIITVAGGKIAKQETLTPPPHAPGVIPNWVADQGCTDILVGGMGEAAQEIFRQRGIKVLCGAPSDKPENLVTLYLSGELVDAGNACDHDHEGHSCSH</sequence>
<organism evidence="2 3">
    <name type="scientific">Lucifera butyrica</name>
    <dbReference type="NCBI Taxonomy" id="1351585"/>
    <lineage>
        <taxon>Bacteria</taxon>
        <taxon>Bacillati</taxon>
        <taxon>Bacillota</taxon>
        <taxon>Negativicutes</taxon>
        <taxon>Veillonellales</taxon>
        <taxon>Veillonellaceae</taxon>
        <taxon>Lucifera</taxon>
    </lineage>
</organism>
<accession>A0A498R6L7</accession>
<keyword evidence="3" id="KW-1185">Reference proteome</keyword>
<dbReference type="Pfam" id="PF02579">
    <property type="entry name" value="Nitro_FeMo-Co"/>
    <property type="match status" value="1"/>
</dbReference>
<dbReference type="PANTHER" id="PTHR42983">
    <property type="entry name" value="DINITROGENASE IRON-MOLYBDENUM COFACTOR PROTEIN-RELATED"/>
    <property type="match status" value="1"/>
</dbReference>